<keyword evidence="3" id="KW-1185">Reference proteome</keyword>
<feature type="transmembrane region" description="Helical" evidence="1">
    <location>
        <begin position="150"/>
        <end position="168"/>
    </location>
</feature>
<comment type="caution">
    <text evidence="2">The sequence shown here is derived from an EMBL/GenBank/DDBJ whole genome shotgun (WGS) entry which is preliminary data.</text>
</comment>
<gene>
    <name evidence="2" type="ORF">ACFQ4H_10025</name>
</gene>
<protein>
    <recommendedName>
        <fullName evidence="4">TrbL/VirB6 plasmid conjugal transfer protein</fullName>
    </recommendedName>
</protein>
<dbReference type="RefSeq" id="WP_377569475.1">
    <property type="nucleotide sequence ID" value="NZ_JBHTMP010000011.1"/>
</dbReference>
<dbReference type="Proteomes" id="UP001597260">
    <property type="component" value="Unassembled WGS sequence"/>
</dbReference>
<evidence type="ECO:0008006" key="4">
    <source>
        <dbReference type="Google" id="ProtNLM"/>
    </source>
</evidence>
<proteinExistence type="predicted"/>
<keyword evidence="1" id="KW-1133">Transmembrane helix</keyword>
<feature type="transmembrane region" description="Helical" evidence="1">
    <location>
        <begin position="206"/>
        <end position="227"/>
    </location>
</feature>
<accession>A0ABW3YDC6</accession>
<dbReference type="InterPro" id="IPR045782">
    <property type="entry name" value="TrbL_3"/>
</dbReference>
<keyword evidence="1" id="KW-0472">Membrane</keyword>
<feature type="transmembrane region" description="Helical" evidence="1">
    <location>
        <begin position="12"/>
        <end position="36"/>
    </location>
</feature>
<evidence type="ECO:0000313" key="3">
    <source>
        <dbReference type="Proteomes" id="UP001597260"/>
    </source>
</evidence>
<reference evidence="3" key="1">
    <citation type="journal article" date="2019" name="Int. J. Syst. Evol. Microbiol.">
        <title>The Global Catalogue of Microorganisms (GCM) 10K type strain sequencing project: providing services to taxonomists for standard genome sequencing and annotation.</title>
        <authorList>
            <consortium name="The Broad Institute Genomics Platform"/>
            <consortium name="The Broad Institute Genome Sequencing Center for Infectious Disease"/>
            <person name="Wu L."/>
            <person name="Ma J."/>
        </authorList>
    </citation>
    <scope>NUCLEOTIDE SEQUENCE [LARGE SCALE GENOMIC DNA]</scope>
    <source>
        <strain evidence="3">JCM 31037</strain>
    </source>
</reference>
<evidence type="ECO:0000313" key="2">
    <source>
        <dbReference type="EMBL" id="MFD1321425.1"/>
    </source>
</evidence>
<sequence length="309" mass="33092">MNWFPIRVLLDQIIQWLIGVVLDCLNAVFKLITHVLLATPKVTALPQVQALTGRSIWIVDTVFVLVFVAAGTMVMVSGGNERSQYTVKELAPRLVVSFVAAHFSQLLCGELIDLANAVTGAISEGNYDGDSAFAVIQTHIRTGRDPTAPVLYLVLVVIITVLIAVTTFQLIGRFVALLVMTTVAPLALACHAIPALEGIAQTWWRAYGGCLVIPSAQAFTLTAGQWMLLDSSHMLPVLGLPLEPGGVANLVIVIVLLWTTVKIPGLVGRWVGQGGRGGTNVLGSVVRVVVVQQLARVVPGLQTIRKVLK</sequence>
<evidence type="ECO:0000256" key="1">
    <source>
        <dbReference type="SAM" id="Phobius"/>
    </source>
</evidence>
<feature type="transmembrane region" description="Helical" evidence="1">
    <location>
        <begin position="174"/>
        <end position="194"/>
    </location>
</feature>
<name>A0ABW3YDC6_9ACTN</name>
<feature type="transmembrane region" description="Helical" evidence="1">
    <location>
        <begin position="247"/>
        <end position="267"/>
    </location>
</feature>
<dbReference type="EMBL" id="JBHTMP010000011">
    <property type="protein sequence ID" value="MFD1321425.1"/>
    <property type="molecule type" value="Genomic_DNA"/>
</dbReference>
<feature type="transmembrane region" description="Helical" evidence="1">
    <location>
        <begin position="56"/>
        <end position="76"/>
    </location>
</feature>
<dbReference type="Pfam" id="PF19590">
    <property type="entry name" value="TrbL_3"/>
    <property type="match status" value="1"/>
</dbReference>
<keyword evidence="1" id="KW-0812">Transmembrane</keyword>
<organism evidence="2 3">
    <name type="scientific">Micromonospora sonneratiae</name>
    <dbReference type="NCBI Taxonomy" id="1184706"/>
    <lineage>
        <taxon>Bacteria</taxon>
        <taxon>Bacillati</taxon>
        <taxon>Actinomycetota</taxon>
        <taxon>Actinomycetes</taxon>
        <taxon>Micromonosporales</taxon>
        <taxon>Micromonosporaceae</taxon>
        <taxon>Micromonospora</taxon>
    </lineage>
</organism>